<keyword evidence="4 11" id="KW-0347">Helicase</keyword>
<dbReference type="PANTHER" id="PTHR47963">
    <property type="entry name" value="DEAD-BOX ATP-DEPENDENT RNA HELICASE 47, MITOCHONDRIAL"/>
    <property type="match status" value="1"/>
</dbReference>
<keyword evidence="2" id="KW-0547">Nucleotide-binding</keyword>
<dbReference type="SUPFAM" id="SSF52540">
    <property type="entry name" value="P-loop containing nucleoside triphosphate hydrolases"/>
    <property type="match status" value="1"/>
</dbReference>
<evidence type="ECO:0000256" key="4">
    <source>
        <dbReference type="ARBA" id="ARBA00022806"/>
    </source>
</evidence>
<dbReference type="Gene3D" id="3.40.50.300">
    <property type="entry name" value="P-loop containing nucleotide triphosphate hydrolases"/>
    <property type="match status" value="2"/>
</dbReference>
<evidence type="ECO:0000256" key="1">
    <source>
        <dbReference type="ARBA" id="ARBA00012552"/>
    </source>
</evidence>
<dbReference type="AlphaFoldDB" id="A0AAU8HSN1"/>
<dbReference type="GO" id="GO:0005840">
    <property type="term" value="C:ribosome"/>
    <property type="evidence" value="ECO:0007669"/>
    <property type="project" value="TreeGrafter"/>
</dbReference>
<dbReference type="InterPro" id="IPR014014">
    <property type="entry name" value="RNA_helicase_DEAD_Q_motif"/>
</dbReference>
<name>A0AAU8HSN1_9FIRM</name>
<evidence type="ECO:0000259" key="8">
    <source>
        <dbReference type="PROSITE" id="PS51192"/>
    </source>
</evidence>
<sequence>MKFTNLGVSQRIVQILDNKGITKPTEVQVKSIPPLLKGSDVVCQAQTGTGKTYAFLLPIFEKIDPTISDLQAVIITPTRELAIQITAEAKRLAEGKDVTILSAYGGKDIGRQTKKLHKGVQLVIGTPGRLQDYIAKNKINLGRLSMVVLDEADQMFHMGFLEEVEAIMQKMPKKERQTMLFSATMPGQIRALASRHMSNIKEIKIQGSTVTLDDTKQLVILTSETKKVEALCNYIEENHPFMAIIFCHSKQRAVELNMALRQRGYNCEELHGELSQSKREKVMKDFRNLKTQFLVATDLAARGLDIEGITHIFNYDTPQNAEWYIHRIGRTGRMGEKGVAITFVTPKDQQKLAAIERGIKLTLSKKKAFAKDGKFEAKAPKRKEKPKKVVPKRPSKKKLKKVKGVKRKRKDSDQS</sequence>
<dbReference type="PROSITE" id="PS51192">
    <property type="entry name" value="HELICASE_ATP_BIND_1"/>
    <property type="match status" value="1"/>
</dbReference>
<reference evidence="11" key="1">
    <citation type="journal article" date="2018" name="Antonie Van Leeuwenhoek">
        <title>Proteinivorax hydrogeniformans sp. nov., an anaerobic, haloalkaliphilic bacterium fermenting proteinaceous compounds with high hydrogen production.</title>
        <authorList>
            <person name="Boltyanskaya Y."/>
            <person name="Detkova E."/>
            <person name="Pimenov N."/>
            <person name="Kevbrin V."/>
        </authorList>
    </citation>
    <scope>NUCLEOTIDE SEQUENCE</scope>
    <source>
        <strain evidence="11">Z-710</strain>
    </source>
</reference>
<dbReference type="InterPro" id="IPR027417">
    <property type="entry name" value="P-loop_NTPase"/>
</dbReference>
<protein>
    <recommendedName>
        <fullName evidence="1">RNA helicase</fullName>
        <ecNumber evidence="1">3.6.4.13</ecNumber>
    </recommendedName>
</protein>
<feature type="domain" description="Helicase ATP-binding" evidence="8">
    <location>
        <begin position="32"/>
        <end position="203"/>
    </location>
</feature>
<proteinExistence type="predicted"/>
<dbReference type="GO" id="GO:0005524">
    <property type="term" value="F:ATP binding"/>
    <property type="evidence" value="ECO:0007669"/>
    <property type="project" value="UniProtKB-KW"/>
</dbReference>
<dbReference type="SMART" id="SM00490">
    <property type="entry name" value="HELICc"/>
    <property type="match status" value="1"/>
</dbReference>
<evidence type="ECO:0000256" key="3">
    <source>
        <dbReference type="ARBA" id="ARBA00022801"/>
    </source>
</evidence>
<dbReference type="CDD" id="cd00268">
    <property type="entry name" value="DEADc"/>
    <property type="match status" value="1"/>
</dbReference>
<dbReference type="EMBL" id="CP159485">
    <property type="protein sequence ID" value="XCI28562.1"/>
    <property type="molecule type" value="Genomic_DNA"/>
</dbReference>
<dbReference type="GO" id="GO:0005829">
    <property type="term" value="C:cytosol"/>
    <property type="evidence" value="ECO:0007669"/>
    <property type="project" value="TreeGrafter"/>
</dbReference>
<dbReference type="EC" id="3.6.4.13" evidence="1"/>
<evidence type="ECO:0000256" key="5">
    <source>
        <dbReference type="ARBA" id="ARBA00022840"/>
    </source>
</evidence>
<dbReference type="PROSITE" id="PS51195">
    <property type="entry name" value="Q_MOTIF"/>
    <property type="match status" value="1"/>
</dbReference>
<reference evidence="11" key="2">
    <citation type="submission" date="2024-06" db="EMBL/GenBank/DDBJ databases">
        <authorList>
            <person name="Petrova K.O."/>
            <person name="Toshchakov S.V."/>
            <person name="Boltjanskaja Y.V."/>
            <person name="Kevbrin V.V."/>
        </authorList>
    </citation>
    <scope>NUCLEOTIDE SEQUENCE</scope>
    <source>
        <strain evidence="11">Z-710</strain>
    </source>
</reference>
<dbReference type="InterPro" id="IPR001650">
    <property type="entry name" value="Helicase_C-like"/>
</dbReference>
<dbReference type="InterPro" id="IPR014001">
    <property type="entry name" value="Helicase_ATP-bd"/>
</dbReference>
<dbReference type="InterPro" id="IPR050547">
    <property type="entry name" value="DEAD_box_RNA_helicases"/>
</dbReference>
<evidence type="ECO:0000256" key="7">
    <source>
        <dbReference type="SAM" id="MobiDB-lite"/>
    </source>
</evidence>
<dbReference type="Pfam" id="PF00270">
    <property type="entry name" value="DEAD"/>
    <property type="match status" value="1"/>
</dbReference>
<keyword evidence="3 11" id="KW-0378">Hydrolase</keyword>
<dbReference type="InterPro" id="IPR044742">
    <property type="entry name" value="DEAD/DEAH_RhlB"/>
</dbReference>
<dbReference type="InterPro" id="IPR011545">
    <property type="entry name" value="DEAD/DEAH_box_helicase_dom"/>
</dbReference>
<evidence type="ECO:0000313" key="11">
    <source>
        <dbReference type="EMBL" id="XCI28562.1"/>
    </source>
</evidence>
<dbReference type="PROSITE" id="PS51194">
    <property type="entry name" value="HELICASE_CTER"/>
    <property type="match status" value="1"/>
</dbReference>
<feature type="domain" description="DEAD-box RNA helicase Q" evidence="10">
    <location>
        <begin position="1"/>
        <end position="29"/>
    </location>
</feature>
<dbReference type="GO" id="GO:0033592">
    <property type="term" value="F:RNA strand annealing activity"/>
    <property type="evidence" value="ECO:0007669"/>
    <property type="project" value="TreeGrafter"/>
</dbReference>
<dbReference type="GO" id="GO:0009409">
    <property type="term" value="P:response to cold"/>
    <property type="evidence" value="ECO:0007669"/>
    <property type="project" value="TreeGrafter"/>
</dbReference>
<gene>
    <name evidence="11" type="ORF">PRVXH_002526</name>
</gene>
<evidence type="ECO:0000256" key="2">
    <source>
        <dbReference type="ARBA" id="ARBA00022741"/>
    </source>
</evidence>
<keyword evidence="5" id="KW-0067">ATP-binding</keyword>
<evidence type="ECO:0000259" key="9">
    <source>
        <dbReference type="PROSITE" id="PS51194"/>
    </source>
</evidence>
<dbReference type="GO" id="GO:0016787">
    <property type="term" value="F:hydrolase activity"/>
    <property type="evidence" value="ECO:0007669"/>
    <property type="project" value="UniProtKB-KW"/>
</dbReference>
<dbReference type="GO" id="GO:0003724">
    <property type="term" value="F:RNA helicase activity"/>
    <property type="evidence" value="ECO:0007669"/>
    <property type="project" value="UniProtKB-EC"/>
</dbReference>
<accession>A0AAU8HSN1</accession>
<dbReference type="PANTHER" id="PTHR47963:SF8">
    <property type="entry name" value="ATP-DEPENDENT RNA HELICASE DEAD"/>
    <property type="match status" value="1"/>
</dbReference>
<feature type="region of interest" description="Disordered" evidence="7">
    <location>
        <begin position="372"/>
        <end position="415"/>
    </location>
</feature>
<dbReference type="RefSeq" id="WP_353893116.1">
    <property type="nucleotide sequence ID" value="NZ_CP159485.1"/>
</dbReference>
<dbReference type="SMART" id="SM00487">
    <property type="entry name" value="DEXDc"/>
    <property type="match status" value="1"/>
</dbReference>
<dbReference type="CDD" id="cd18787">
    <property type="entry name" value="SF2_C_DEAD"/>
    <property type="match status" value="1"/>
</dbReference>
<dbReference type="Pfam" id="PF00271">
    <property type="entry name" value="Helicase_C"/>
    <property type="match status" value="1"/>
</dbReference>
<organism evidence="11">
    <name type="scientific">Proteinivorax hydrogeniformans</name>
    <dbReference type="NCBI Taxonomy" id="1826727"/>
    <lineage>
        <taxon>Bacteria</taxon>
        <taxon>Bacillati</taxon>
        <taxon>Bacillota</taxon>
        <taxon>Clostridia</taxon>
        <taxon>Eubacteriales</taxon>
        <taxon>Proteinivoracaceae</taxon>
        <taxon>Proteinivorax</taxon>
    </lineage>
</organism>
<evidence type="ECO:0000256" key="6">
    <source>
        <dbReference type="PROSITE-ProRule" id="PRU00552"/>
    </source>
</evidence>
<feature type="compositionally biased region" description="Basic residues" evidence="7">
    <location>
        <begin position="380"/>
        <end position="409"/>
    </location>
</feature>
<evidence type="ECO:0000259" key="10">
    <source>
        <dbReference type="PROSITE" id="PS51195"/>
    </source>
</evidence>
<feature type="short sequence motif" description="Q motif" evidence="6">
    <location>
        <begin position="1"/>
        <end position="29"/>
    </location>
</feature>
<feature type="domain" description="Helicase C-terminal" evidence="9">
    <location>
        <begin position="227"/>
        <end position="374"/>
    </location>
</feature>